<evidence type="ECO:0000256" key="2">
    <source>
        <dbReference type="SAM" id="SignalP"/>
    </source>
</evidence>
<protein>
    <recommendedName>
        <fullName evidence="5">Proteophosphoglycan ppg4</fullName>
    </recommendedName>
</protein>
<evidence type="ECO:0000313" key="4">
    <source>
        <dbReference type="Proteomes" id="UP000530564"/>
    </source>
</evidence>
<sequence>MTMKTLLTAAAALALIGGAAHAGEGAKKSKPADSAQMQDETGKAMTTPGADASATTAMPGAAPMPDTSVNPPSDEAAVMPPASADASAQGVPASATVATNVVTNGPVADTPENRAKFKPLSRAGRATSPRGN</sequence>
<evidence type="ECO:0000256" key="1">
    <source>
        <dbReference type="SAM" id="MobiDB-lite"/>
    </source>
</evidence>
<dbReference type="Proteomes" id="UP000530564">
    <property type="component" value="Unassembled WGS sequence"/>
</dbReference>
<feature type="signal peptide" evidence="2">
    <location>
        <begin position="1"/>
        <end position="22"/>
    </location>
</feature>
<name>A0A839ZWA7_9CAUL</name>
<dbReference type="AlphaFoldDB" id="A0A839ZWA7"/>
<reference evidence="3 4" key="1">
    <citation type="submission" date="2020-08" db="EMBL/GenBank/DDBJ databases">
        <title>Genomic Encyclopedia of Type Strains, Phase IV (KMG-IV): sequencing the most valuable type-strain genomes for metagenomic binning, comparative biology and taxonomic classification.</title>
        <authorList>
            <person name="Goeker M."/>
        </authorList>
    </citation>
    <scope>NUCLEOTIDE SEQUENCE [LARGE SCALE GENOMIC DNA]</scope>
    <source>
        <strain evidence="3 4">DSM 21793</strain>
    </source>
</reference>
<comment type="caution">
    <text evidence="3">The sequence shown here is derived from an EMBL/GenBank/DDBJ whole genome shotgun (WGS) entry which is preliminary data.</text>
</comment>
<keyword evidence="4" id="KW-1185">Reference proteome</keyword>
<organism evidence="3 4">
    <name type="scientific">Phenylobacterium haematophilum</name>
    <dbReference type="NCBI Taxonomy" id="98513"/>
    <lineage>
        <taxon>Bacteria</taxon>
        <taxon>Pseudomonadati</taxon>
        <taxon>Pseudomonadota</taxon>
        <taxon>Alphaproteobacteria</taxon>
        <taxon>Caulobacterales</taxon>
        <taxon>Caulobacteraceae</taxon>
        <taxon>Phenylobacterium</taxon>
    </lineage>
</organism>
<feature type="compositionally biased region" description="Low complexity" evidence="1">
    <location>
        <begin position="50"/>
        <end position="67"/>
    </location>
</feature>
<feature type="region of interest" description="Disordered" evidence="1">
    <location>
        <begin position="20"/>
        <end position="132"/>
    </location>
</feature>
<dbReference type="RefSeq" id="WP_183769693.1">
    <property type="nucleotide sequence ID" value="NZ_JACIDK010000001.1"/>
</dbReference>
<keyword evidence="2" id="KW-0732">Signal</keyword>
<dbReference type="EMBL" id="JACIDK010000001">
    <property type="protein sequence ID" value="MBB3889693.1"/>
    <property type="molecule type" value="Genomic_DNA"/>
</dbReference>
<proteinExistence type="predicted"/>
<gene>
    <name evidence="3" type="ORF">GGQ61_000390</name>
</gene>
<accession>A0A839ZWA7</accession>
<evidence type="ECO:0000313" key="3">
    <source>
        <dbReference type="EMBL" id="MBB3889693.1"/>
    </source>
</evidence>
<evidence type="ECO:0008006" key="5">
    <source>
        <dbReference type="Google" id="ProtNLM"/>
    </source>
</evidence>
<feature type="chain" id="PRO_5032597155" description="Proteophosphoglycan ppg4" evidence="2">
    <location>
        <begin position="23"/>
        <end position="132"/>
    </location>
</feature>